<dbReference type="GO" id="GO:0071555">
    <property type="term" value="P:cell wall organization"/>
    <property type="evidence" value="ECO:0007669"/>
    <property type="project" value="UniProtKB-UniRule"/>
</dbReference>
<evidence type="ECO:0000256" key="4">
    <source>
        <dbReference type="ARBA" id="ARBA00022984"/>
    </source>
</evidence>
<dbReference type="UniPathway" id="UPA00219"/>
<dbReference type="Proteomes" id="UP000029082">
    <property type="component" value="Unassembled WGS sequence"/>
</dbReference>
<dbReference type="Gene3D" id="2.40.440.10">
    <property type="entry name" value="L,D-transpeptidase catalytic domain-like"/>
    <property type="match status" value="1"/>
</dbReference>
<dbReference type="GO" id="GO:0005576">
    <property type="term" value="C:extracellular region"/>
    <property type="evidence" value="ECO:0007669"/>
    <property type="project" value="TreeGrafter"/>
</dbReference>
<keyword evidence="4 6" id="KW-0573">Peptidoglycan synthesis</keyword>
<proteinExistence type="predicted"/>
<dbReference type="EMBL" id="JGZE01000002">
    <property type="protein sequence ID" value="KFI79181.1"/>
    <property type="molecule type" value="Genomic_DNA"/>
</dbReference>
<keyword evidence="5 6" id="KW-0961">Cell wall biogenesis/degradation</keyword>
<dbReference type="PANTHER" id="PTHR30582">
    <property type="entry name" value="L,D-TRANSPEPTIDASE"/>
    <property type="match status" value="1"/>
</dbReference>
<evidence type="ECO:0000313" key="10">
    <source>
        <dbReference type="EMBL" id="KFI79181.1"/>
    </source>
</evidence>
<keyword evidence="8" id="KW-0812">Transmembrane</keyword>
<organism evidence="10 11">
    <name type="scientific">Bifidobacterium mongoliense DSM 21395</name>
    <dbReference type="NCBI Taxonomy" id="1437603"/>
    <lineage>
        <taxon>Bacteria</taxon>
        <taxon>Bacillati</taxon>
        <taxon>Actinomycetota</taxon>
        <taxon>Actinomycetes</taxon>
        <taxon>Bifidobacteriales</taxon>
        <taxon>Bifidobacteriaceae</taxon>
        <taxon>Bifidobacterium</taxon>
    </lineage>
</organism>
<feature type="transmembrane region" description="Helical" evidence="8">
    <location>
        <begin position="100"/>
        <end position="126"/>
    </location>
</feature>
<accession>A0A087C7D1</accession>
<gene>
    <name evidence="10" type="ORF">BMON_0378</name>
</gene>
<dbReference type="InterPro" id="IPR050979">
    <property type="entry name" value="LD-transpeptidase"/>
</dbReference>
<keyword evidence="3 6" id="KW-0133">Cell shape</keyword>
<keyword evidence="11" id="KW-1185">Reference proteome</keyword>
<comment type="caution">
    <text evidence="10">The sequence shown here is derived from an EMBL/GenBank/DDBJ whole genome shotgun (WGS) entry which is preliminary data.</text>
</comment>
<feature type="region of interest" description="Disordered" evidence="7">
    <location>
        <begin position="1"/>
        <end position="41"/>
    </location>
</feature>
<dbReference type="PANTHER" id="PTHR30582:SF2">
    <property type="entry name" value="L,D-TRANSPEPTIDASE YCIB-RELATED"/>
    <property type="match status" value="1"/>
</dbReference>
<evidence type="ECO:0000256" key="3">
    <source>
        <dbReference type="ARBA" id="ARBA00022960"/>
    </source>
</evidence>
<dbReference type="SUPFAM" id="SSF141523">
    <property type="entry name" value="L,D-transpeptidase catalytic domain-like"/>
    <property type="match status" value="1"/>
</dbReference>
<evidence type="ECO:0000256" key="2">
    <source>
        <dbReference type="ARBA" id="ARBA00022679"/>
    </source>
</evidence>
<keyword evidence="2" id="KW-0808">Transferase</keyword>
<feature type="active site" description="Proton donor/acceptor" evidence="6">
    <location>
        <position position="518"/>
    </location>
</feature>
<feature type="active site" description="Nucleophile" evidence="6">
    <location>
        <position position="540"/>
    </location>
</feature>
<comment type="pathway">
    <text evidence="1 6">Cell wall biogenesis; peptidoglycan biosynthesis.</text>
</comment>
<dbReference type="GO" id="GO:0071972">
    <property type="term" value="F:peptidoglycan L,D-transpeptidase activity"/>
    <property type="evidence" value="ECO:0007669"/>
    <property type="project" value="TreeGrafter"/>
</dbReference>
<dbReference type="CDD" id="cd16913">
    <property type="entry name" value="YkuD_like"/>
    <property type="match status" value="1"/>
</dbReference>
<dbReference type="InterPro" id="IPR005490">
    <property type="entry name" value="LD_TPept_cat_dom"/>
</dbReference>
<dbReference type="GO" id="GO:0016740">
    <property type="term" value="F:transferase activity"/>
    <property type="evidence" value="ECO:0007669"/>
    <property type="project" value="UniProtKB-KW"/>
</dbReference>
<dbReference type="STRING" id="1437603.GCA_000771525_01344"/>
<dbReference type="AlphaFoldDB" id="A0A087C7D1"/>
<dbReference type="GO" id="GO:0008360">
    <property type="term" value="P:regulation of cell shape"/>
    <property type="evidence" value="ECO:0007669"/>
    <property type="project" value="UniProtKB-UniRule"/>
</dbReference>
<keyword evidence="8" id="KW-0472">Membrane</keyword>
<feature type="domain" description="L,D-TPase catalytic" evidence="9">
    <location>
        <begin position="439"/>
        <end position="564"/>
    </location>
</feature>
<evidence type="ECO:0000256" key="7">
    <source>
        <dbReference type="SAM" id="MobiDB-lite"/>
    </source>
</evidence>
<evidence type="ECO:0000256" key="6">
    <source>
        <dbReference type="PROSITE-ProRule" id="PRU01373"/>
    </source>
</evidence>
<dbReference type="GO" id="GO:0018104">
    <property type="term" value="P:peptidoglycan-protein cross-linking"/>
    <property type="evidence" value="ECO:0007669"/>
    <property type="project" value="TreeGrafter"/>
</dbReference>
<evidence type="ECO:0000256" key="1">
    <source>
        <dbReference type="ARBA" id="ARBA00004752"/>
    </source>
</evidence>
<reference evidence="10 11" key="1">
    <citation type="submission" date="2014-03" db="EMBL/GenBank/DDBJ databases">
        <title>Genomics of Bifidobacteria.</title>
        <authorList>
            <person name="Ventura M."/>
            <person name="Milani C."/>
            <person name="Lugli G.A."/>
        </authorList>
    </citation>
    <scope>NUCLEOTIDE SEQUENCE [LARGE SCALE GENOMIC DNA]</scope>
    <source>
        <strain evidence="10 11">DSM 21395</strain>
    </source>
</reference>
<evidence type="ECO:0000256" key="5">
    <source>
        <dbReference type="ARBA" id="ARBA00023316"/>
    </source>
</evidence>
<dbReference type="eggNOG" id="COG1376">
    <property type="taxonomic scope" value="Bacteria"/>
</dbReference>
<keyword evidence="8" id="KW-1133">Transmembrane helix</keyword>
<dbReference type="InterPro" id="IPR038063">
    <property type="entry name" value="Transpep_catalytic_dom"/>
</dbReference>
<evidence type="ECO:0000259" key="9">
    <source>
        <dbReference type="PROSITE" id="PS52029"/>
    </source>
</evidence>
<protein>
    <submittedName>
        <fullName evidence="10">ErfK/YbiS/YcfS/YnhG protein</fullName>
    </submittedName>
</protein>
<evidence type="ECO:0000256" key="8">
    <source>
        <dbReference type="SAM" id="Phobius"/>
    </source>
</evidence>
<dbReference type="PROSITE" id="PS52029">
    <property type="entry name" value="LD_TPASE"/>
    <property type="match status" value="1"/>
</dbReference>
<name>A0A087C7D1_9BIFI</name>
<dbReference type="Pfam" id="PF03734">
    <property type="entry name" value="YkuD"/>
    <property type="match status" value="1"/>
</dbReference>
<sequence>MPGIDSAQHTVGKGSDVNSTANAFGQGAGNEGFDARRRGGDGIVPEQIGERTISMPPLGEHTAQGVAGLSSLAWTDMGGEEDFPEHAVVNHQTRHGHKTLWIVLLSTLAVLIVLLVGSFFAARAYFQDRVAPGVSFADVSVVGKDAGQVKAIVNGVVQRSTITVSDGQGHTVKASLQDLGTKVDADATVHALIGAKGTDPFQRLNPFRRATVPLSAADNKLTAGEFVTTSFVTPGDRAVPSSIAYNNDTHRFAATEGKGGSVPEPEPVNAAVDRMIAQPGTPASVKVGYRSVDMPISMQSATDAADQANARLSAPITLTAGERQSFTIPAQTLASWITPAGDPAKGQISLQYDRQAIADYVANDLPKELNRKMVSQQDIVDSHGKLLMTKVPGVDGVTVKNLSAVSGPIYQALAGGQGGALKVDADVQAHDVKQTVSKYHIVVDKTKQVASVYDGDNLVKTFLVCTGRSGGDESDSGTFTIYLRYRTQDMRGLNNDGTPYLSKDVHWVSYYNGGEGFHTANWNYPGIAKGDPSDNGSHGCINMYEQDAQWIYDNCPEGTLVNVVGNQPSGPVRG</sequence>
<evidence type="ECO:0000313" key="11">
    <source>
        <dbReference type="Proteomes" id="UP000029082"/>
    </source>
</evidence>